<dbReference type="InterPro" id="IPR036034">
    <property type="entry name" value="PDZ_sf"/>
</dbReference>
<feature type="compositionally biased region" description="Polar residues" evidence="1">
    <location>
        <begin position="409"/>
        <end position="422"/>
    </location>
</feature>
<comment type="caution">
    <text evidence="3">The sequence shown here is derived from an EMBL/GenBank/DDBJ whole genome shotgun (WGS) entry which is preliminary data.</text>
</comment>
<keyword evidence="4" id="KW-1185">Reference proteome</keyword>
<evidence type="ECO:0000313" key="4">
    <source>
        <dbReference type="Proteomes" id="UP000678393"/>
    </source>
</evidence>
<feature type="compositionally biased region" description="Basic and acidic residues" evidence="1">
    <location>
        <begin position="158"/>
        <end position="175"/>
    </location>
</feature>
<dbReference type="SMART" id="SM00228">
    <property type="entry name" value="PDZ"/>
    <property type="match status" value="1"/>
</dbReference>
<dbReference type="InterPro" id="IPR001478">
    <property type="entry name" value="PDZ"/>
</dbReference>
<evidence type="ECO:0000259" key="2">
    <source>
        <dbReference type="PROSITE" id="PS50106"/>
    </source>
</evidence>
<reference evidence="3" key="1">
    <citation type="submission" date="2021-04" db="EMBL/GenBank/DDBJ databases">
        <authorList>
            <consortium name="Molecular Ecology Group"/>
        </authorList>
    </citation>
    <scope>NUCLEOTIDE SEQUENCE</scope>
</reference>
<dbReference type="Gene3D" id="2.30.42.10">
    <property type="match status" value="1"/>
</dbReference>
<evidence type="ECO:0000313" key="3">
    <source>
        <dbReference type="EMBL" id="CAG5130084.1"/>
    </source>
</evidence>
<feature type="compositionally biased region" description="Low complexity" evidence="1">
    <location>
        <begin position="397"/>
        <end position="408"/>
    </location>
</feature>
<accession>A0A8S3ZKG6</accession>
<feature type="compositionally biased region" description="Polar residues" evidence="1">
    <location>
        <begin position="212"/>
        <end position="222"/>
    </location>
</feature>
<organism evidence="3 4">
    <name type="scientific">Candidula unifasciata</name>
    <dbReference type="NCBI Taxonomy" id="100452"/>
    <lineage>
        <taxon>Eukaryota</taxon>
        <taxon>Metazoa</taxon>
        <taxon>Spiralia</taxon>
        <taxon>Lophotrochozoa</taxon>
        <taxon>Mollusca</taxon>
        <taxon>Gastropoda</taxon>
        <taxon>Heterobranchia</taxon>
        <taxon>Euthyneura</taxon>
        <taxon>Panpulmonata</taxon>
        <taxon>Eupulmonata</taxon>
        <taxon>Stylommatophora</taxon>
        <taxon>Helicina</taxon>
        <taxon>Helicoidea</taxon>
        <taxon>Geomitridae</taxon>
        <taxon>Candidula</taxon>
    </lineage>
</organism>
<dbReference type="OrthoDB" id="1688044at2759"/>
<sequence length="446" mass="47696">MPSTTSSTELPPNTIRVKLVKQRHGGLGFLVKQRALKPFVLVASIVKGGVAEESGLVQIGDIILRINDIDLTDMSYTSAIEVLKAVPIDTPVVLLLKGPEGYTTYLQTSFLENGVPRTVRVTKPLHDSIMGRLKKTFSGSSGQISPVKGLKRLCNGELDGKNKKGDDDGTDKDADSTGGGGEDAGSNKVSMEECGDPETSDANHEDEAADASDNNTTPNISNGEAVRGTLVHSSANASKFLFKNEGRMESEEETVLDNGTVGSPKIVLTSPKSKDETRANSLPRAQTFDSGVGESCRSPCQKKSIEIVQNDDEITVVVKGDLCVRTEDLSSTDPNTPKRFIISSSKHSQKQITNNNNNNNTIYGKEITDNNQPNNTVNTGSSPGTISRSGSKKRSGRSSPKSPGRVSPTGTRNSRSPVTSPTKHAKPGYTSDDENGFTRSSSDKRR</sequence>
<protein>
    <recommendedName>
        <fullName evidence="2">PDZ domain-containing protein</fullName>
    </recommendedName>
</protein>
<feature type="compositionally biased region" description="Low complexity" evidence="1">
    <location>
        <begin position="341"/>
        <end position="360"/>
    </location>
</feature>
<feature type="compositionally biased region" description="Polar residues" evidence="1">
    <location>
        <begin position="369"/>
        <end position="386"/>
    </location>
</feature>
<feature type="region of interest" description="Disordered" evidence="1">
    <location>
        <begin position="260"/>
        <end position="296"/>
    </location>
</feature>
<dbReference type="SUPFAM" id="SSF50156">
    <property type="entry name" value="PDZ domain-like"/>
    <property type="match status" value="1"/>
</dbReference>
<gene>
    <name evidence="3" type="ORF">CUNI_LOCUS15642</name>
</gene>
<feature type="region of interest" description="Disordered" evidence="1">
    <location>
        <begin position="327"/>
        <end position="446"/>
    </location>
</feature>
<proteinExistence type="predicted"/>
<dbReference type="AlphaFoldDB" id="A0A8S3ZKG6"/>
<dbReference type="Proteomes" id="UP000678393">
    <property type="component" value="Unassembled WGS sequence"/>
</dbReference>
<dbReference type="Pfam" id="PF00595">
    <property type="entry name" value="PDZ"/>
    <property type="match status" value="1"/>
</dbReference>
<feature type="region of interest" description="Disordered" evidence="1">
    <location>
        <begin position="158"/>
        <end position="223"/>
    </location>
</feature>
<dbReference type="PROSITE" id="PS50106">
    <property type="entry name" value="PDZ"/>
    <property type="match status" value="1"/>
</dbReference>
<feature type="compositionally biased region" description="Polar residues" evidence="1">
    <location>
        <begin position="279"/>
        <end position="289"/>
    </location>
</feature>
<name>A0A8S3ZKG6_9EUPU</name>
<dbReference type="EMBL" id="CAJHNH020003835">
    <property type="protein sequence ID" value="CAG5130084.1"/>
    <property type="molecule type" value="Genomic_DNA"/>
</dbReference>
<evidence type="ECO:0000256" key="1">
    <source>
        <dbReference type="SAM" id="MobiDB-lite"/>
    </source>
</evidence>
<feature type="domain" description="PDZ" evidence="2">
    <location>
        <begin position="16"/>
        <end position="98"/>
    </location>
</feature>